<protein>
    <recommendedName>
        <fullName evidence="1">DUF6575 domain-containing protein</fullName>
    </recommendedName>
</protein>
<accession>A0A977KV04</accession>
<evidence type="ECO:0000259" key="1">
    <source>
        <dbReference type="Pfam" id="PF20215"/>
    </source>
</evidence>
<organism evidence="2">
    <name type="scientific">Woronichinia naegeliana WA131</name>
    <dbReference type="NCBI Taxonomy" id="2824559"/>
    <lineage>
        <taxon>Bacteria</taxon>
        <taxon>Bacillati</taxon>
        <taxon>Cyanobacteriota</taxon>
        <taxon>Cyanophyceae</taxon>
        <taxon>Synechococcales</taxon>
        <taxon>Coelosphaeriaceae</taxon>
        <taxon>Woronichinia</taxon>
    </lineage>
</organism>
<dbReference type="Proteomes" id="UP001065613">
    <property type="component" value="Chromosome"/>
</dbReference>
<evidence type="ECO:0000313" key="2">
    <source>
        <dbReference type="EMBL" id="UXE59436.1"/>
    </source>
</evidence>
<proteinExistence type="predicted"/>
<reference evidence="2" key="1">
    <citation type="submission" date="2021-04" db="EMBL/GenBank/DDBJ databases">
        <title>Genome sequence of Woronichinia naegeliana from Washington state freshwater lake bloom.</title>
        <authorList>
            <person name="Dreher T.W."/>
        </authorList>
    </citation>
    <scope>NUCLEOTIDE SEQUENCE</scope>
    <source>
        <strain evidence="2">WA131</strain>
    </source>
</reference>
<dbReference type="InterPro" id="IPR046482">
    <property type="entry name" value="DUF6575"/>
</dbReference>
<gene>
    <name evidence="2" type="ORF">KA717_26950</name>
</gene>
<feature type="domain" description="DUF6575" evidence="1">
    <location>
        <begin position="4"/>
        <end position="123"/>
    </location>
</feature>
<sequence>MKTYLPESTILGILKLIEVYEFYDQPCLFSCQNLSGQVYIALWVDSSEVEDVWLYAPVSLERFDNIKNGKVDLKTVFTHSEDAFVFEVSIPCDDHKQAIVKALACKDLTEDQLPETNQFIQNKILI</sequence>
<name>A0A977KV04_9CYAN</name>
<dbReference type="EMBL" id="CP073041">
    <property type="protein sequence ID" value="UXE59436.1"/>
    <property type="molecule type" value="Genomic_DNA"/>
</dbReference>
<dbReference type="AlphaFoldDB" id="A0A977KV04"/>
<dbReference type="KEGG" id="wna:KA717_26950"/>
<dbReference type="Pfam" id="PF20215">
    <property type="entry name" value="DUF6575"/>
    <property type="match status" value="1"/>
</dbReference>